<dbReference type="Proteomes" id="UP000604083">
    <property type="component" value="Unassembled WGS sequence"/>
</dbReference>
<gene>
    <name evidence="3" type="ORF">JIN78_15830</name>
</gene>
<dbReference type="Pfam" id="PF03235">
    <property type="entry name" value="GmrSD_N"/>
    <property type="match status" value="1"/>
</dbReference>
<dbReference type="PANTHER" id="PTHR35149:SF2">
    <property type="entry name" value="DUF262 DOMAIN-CONTAINING PROTEIN"/>
    <property type="match status" value="1"/>
</dbReference>
<proteinExistence type="predicted"/>
<feature type="domain" description="GmrSD restriction endonucleases N-terminal" evidence="1">
    <location>
        <begin position="9"/>
        <end position="223"/>
    </location>
</feature>
<accession>A0A934RV26</accession>
<name>A0A934RV26_9BACT</name>
<dbReference type="AlphaFoldDB" id="A0A934RV26"/>
<dbReference type="RefSeq" id="WP_200392976.1">
    <property type="nucleotide sequence ID" value="NZ_JAENIO010000060.1"/>
</dbReference>
<feature type="domain" description="GmrSD restriction endonucleases C-terminal" evidence="2">
    <location>
        <begin position="414"/>
        <end position="546"/>
    </location>
</feature>
<reference evidence="3" key="1">
    <citation type="submission" date="2021-01" db="EMBL/GenBank/DDBJ databases">
        <title>Modified the classification status of verrucomicrobia.</title>
        <authorList>
            <person name="Feng X."/>
        </authorList>
    </citation>
    <scope>NUCLEOTIDE SEQUENCE</scope>
    <source>
        <strain evidence="3">KCTC 12986</strain>
    </source>
</reference>
<comment type="caution">
    <text evidence="3">The sequence shown here is derived from an EMBL/GenBank/DDBJ whole genome shotgun (WGS) entry which is preliminary data.</text>
</comment>
<dbReference type="PANTHER" id="PTHR35149">
    <property type="entry name" value="SLL5132 PROTEIN"/>
    <property type="match status" value="1"/>
</dbReference>
<dbReference type="EMBL" id="JAENIO010000060">
    <property type="protein sequence ID" value="MBK1835539.1"/>
    <property type="molecule type" value="Genomic_DNA"/>
</dbReference>
<dbReference type="Pfam" id="PF07510">
    <property type="entry name" value="GmrSD_C"/>
    <property type="match status" value="1"/>
</dbReference>
<evidence type="ECO:0000259" key="1">
    <source>
        <dbReference type="Pfam" id="PF03235"/>
    </source>
</evidence>
<dbReference type="InterPro" id="IPR004919">
    <property type="entry name" value="GmrSD_N"/>
</dbReference>
<dbReference type="InterPro" id="IPR011089">
    <property type="entry name" value="GmrSD_C"/>
</dbReference>
<organism evidence="3 4">
    <name type="scientific">Roseibacillus ishigakijimensis</name>
    <dbReference type="NCBI Taxonomy" id="454146"/>
    <lineage>
        <taxon>Bacteria</taxon>
        <taxon>Pseudomonadati</taxon>
        <taxon>Verrucomicrobiota</taxon>
        <taxon>Verrucomicrobiia</taxon>
        <taxon>Verrucomicrobiales</taxon>
        <taxon>Verrucomicrobiaceae</taxon>
        <taxon>Roseibacillus</taxon>
    </lineage>
</organism>
<evidence type="ECO:0000313" key="3">
    <source>
        <dbReference type="EMBL" id="MBK1835539.1"/>
    </source>
</evidence>
<sequence>MDASPVKIFEYFNGEKQSLIPLFQRPYSWEQKHWKALWEDILQQYDPNDRSQHFMGAVVSVPAVSKPVGVTKHFVIDGQQRLTTLSILLAAIREKCVSDGYEKTVAKIDGYLTNPHEEEPDDLKLVPTQVDREAFKALVRSKESDEFAESRVFQAYNYFKRALEGSDEEGEPLDARIVLDVICQALLVVMINLSESDDPYLIFESLNHKGEPLTQSDLVRNYILMRFPHTTSSGGVQQQIYDSMWKPMEDALGTEVSEFMRHYLMRLGKNVRKSEIYTAMKAHFQPLEDSEAVKAGLGEMKRAAFAYEKFLQPDKLDNPRASAKLHALAALDTKVFYPLLLRLYDSYAVEALSTDEFVHCLTLIESFYVRRAVCGVPTNALNKVSLELCGQYPDDGIVAWLRDRLKTGNGGRRWPTDEEFEESLTRDRVYQRKKVVRFLLVELEIAQKHKEPVDPNSATIEHILPQTLTQEWKVELGNDWELTFERWLDTLGNLTLTGYNASLGNLPFAEKKAKLENTHFEITRWLLSRDAWNEESILERAKWLSKTALERWPRP</sequence>
<evidence type="ECO:0000259" key="2">
    <source>
        <dbReference type="Pfam" id="PF07510"/>
    </source>
</evidence>
<evidence type="ECO:0000313" key="4">
    <source>
        <dbReference type="Proteomes" id="UP000604083"/>
    </source>
</evidence>
<protein>
    <submittedName>
        <fullName evidence="3">DUF262 domain-containing protein</fullName>
    </submittedName>
</protein>
<keyword evidence="4" id="KW-1185">Reference proteome</keyword>